<gene>
    <name evidence="1" type="ORF">CSSPTR1EN2_LOCUS23782</name>
</gene>
<organism evidence="1 2">
    <name type="scientific">Sphagnum troendelagicum</name>
    <dbReference type="NCBI Taxonomy" id="128251"/>
    <lineage>
        <taxon>Eukaryota</taxon>
        <taxon>Viridiplantae</taxon>
        <taxon>Streptophyta</taxon>
        <taxon>Embryophyta</taxon>
        <taxon>Bryophyta</taxon>
        <taxon>Sphagnophytina</taxon>
        <taxon>Sphagnopsida</taxon>
        <taxon>Sphagnales</taxon>
        <taxon>Sphagnaceae</taxon>
        <taxon>Sphagnum</taxon>
    </lineage>
</organism>
<dbReference type="PANTHER" id="PTHR36081">
    <property type="entry name" value="CELL WALL INTEGRITY/STRESS RESPONSE COMPONENT"/>
    <property type="match status" value="1"/>
</dbReference>
<dbReference type="Gene3D" id="3.40.50.620">
    <property type="entry name" value="HUPs"/>
    <property type="match status" value="1"/>
</dbReference>
<evidence type="ECO:0000313" key="2">
    <source>
        <dbReference type="Proteomes" id="UP001497512"/>
    </source>
</evidence>
<sequence length="221" mass="23715">MMAMMVECMAGATSVAVGATAPFLCRTRMSSFAFPDAFLARIPSVGRGRGSWSKVSCGLSPHSLRVIAKGLVRAQSQAASDDAAVASVPTTFKHLLLPIMDKNPYLSAATQQAAATTTSLANMYGADITVVVIDEDQSETTEDHEVRMKNIRWHLAEGGFKEFRLVERLGEGKRPAAVIGEVADDMGLDLVVLSMESIHSKHIDSNLLAEFVPCPVLLLPL</sequence>
<keyword evidence="2" id="KW-1185">Reference proteome</keyword>
<dbReference type="Proteomes" id="UP001497512">
    <property type="component" value="Chromosome 9"/>
</dbReference>
<dbReference type="SUPFAM" id="SSF52402">
    <property type="entry name" value="Adenine nucleotide alpha hydrolases-like"/>
    <property type="match status" value="1"/>
</dbReference>
<evidence type="ECO:0000313" key="1">
    <source>
        <dbReference type="EMBL" id="CAK9237596.1"/>
    </source>
</evidence>
<evidence type="ECO:0008006" key="3">
    <source>
        <dbReference type="Google" id="ProtNLM"/>
    </source>
</evidence>
<proteinExistence type="predicted"/>
<protein>
    <recommendedName>
        <fullName evidence="3">Universal stress protein</fullName>
    </recommendedName>
</protein>
<dbReference type="PANTHER" id="PTHR36081:SF1">
    <property type="entry name" value="CELL WALL INTEGRITY_STRESS RESPONSE COMPONENT"/>
    <property type="match status" value="1"/>
</dbReference>
<dbReference type="InterPro" id="IPR014729">
    <property type="entry name" value="Rossmann-like_a/b/a_fold"/>
</dbReference>
<name>A0ABP0V4J3_9BRYO</name>
<reference evidence="1" key="1">
    <citation type="submission" date="2024-02" db="EMBL/GenBank/DDBJ databases">
        <authorList>
            <consortium name="ELIXIR-Norway"/>
            <consortium name="Elixir Norway"/>
        </authorList>
    </citation>
    <scope>NUCLEOTIDE SEQUENCE</scope>
</reference>
<accession>A0ABP0V4J3</accession>
<dbReference type="EMBL" id="OZ019901">
    <property type="protein sequence ID" value="CAK9237596.1"/>
    <property type="molecule type" value="Genomic_DNA"/>
</dbReference>